<dbReference type="SUPFAM" id="SSF46955">
    <property type="entry name" value="Putative DNA-binding domain"/>
    <property type="match status" value="1"/>
</dbReference>
<evidence type="ECO:0000256" key="1">
    <source>
        <dbReference type="SAM" id="MobiDB-lite"/>
    </source>
</evidence>
<evidence type="ECO:0000313" key="4">
    <source>
        <dbReference type="Proteomes" id="UP000008710"/>
    </source>
</evidence>
<dbReference type="NCBIfam" id="TIGR01764">
    <property type="entry name" value="excise"/>
    <property type="match status" value="1"/>
</dbReference>
<organism evidence="3 4">
    <name type="scientific">Rhodococcus jostii (strain RHA1)</name>
    <dbReference type="NCBI Taxonomy" id="101510"/>
    <lineage>
        <taxon>Bacteria</taxon>
        <taxon>Bacillati</taxon>
        <taxon>Actinomycetota</taxon>
        <taxon>Actinomycetes</taxon>
        <taxon>Mycobacteriales</taxon>
        <taxon>Nocardiaceae</taxon>
        <taxon>Rhodococcus</taxon>
    </lineage>
</organism>
<dbReference type="RefSeq" id="WP_011597551.1">
    <property type="nucleotide sequence ID" value="NC_008268.1"/>
</dbReference>
<dbReference type="Pfam" id="PF12728">
    <property type="entry name" value="HTH_17"/>
    <property type="match status" value="1"/>
</dbReference>
<evidence type="ECO:0000313" key="3">
    <source>
        <dbReference type="EMBL" id="ABG97139.1"/>
    </source>
</evidence>
<dbReference type="KEGG" id="rha:RHA1_ro05359"/>
<dbReference type="AlphaFoldDB" id="Q0S5P7"/>
<dbReference type="Proteomes" id="UP000008710">
    <property type="component" value="Chromosome"/>
</dbReference>
<gene>
    <name evidence="3" type="ordered locus">RHA1_ro05359</name>
</gene>
<feature type="region of interest" description="Disordered" evidence="1">
    <location>
        <begin position="20"/>
        <end position="39"/>
    </location>
</feature>
<name>Q0S5P7_RHOJR</name>
<accession>Q0S5P7</accession>
<dbReference type="InterPro" id="IPR009061">
    <property type="entry name" value="DNA-bd_dom_put_sf"/>
</dbReference>
<keyword evidence="3" id="KW-0238">DNA-binding</keyword>
<reference evidence="4" key="1">
    <citation type="journal article" date="2006" name="Proc. Natl. Acad. Sci. U.S.A.">
        <title>The complete genome of Rhodococcus sp. RHA1 provides insights into a catabolic powerhouse.</title>
        <authorList>
            <person name="McLeod M.P."/>
            <person name="Warren R.L."/>
            <person name="Hsiao W.W.L."/>
            <person name="Araki N."/>
            <person name="Myhre M."/>
            <person name="Fernandes C."/>
            <person name="Miyazawa D."/>
            <person name="Wong W."/>
            <person name="Lillquist A.L."/>
            <person name="Wang D."/>
            <person name="Dosanjh M."/>
            <person name="Hara H."/>
            <person name="Petrescu A."/>
            <person name="Morin R.D."/>
            <person name="Yang G."/>
            <person name="Stott J.M."/>
            <person name="Schein J.E."/>
            <person name="Shin H."/>
            <person name="Smailus D."/>
            <person name="Siddiqui A.S."/>
            <person name="Marra M.A."/>
            <person name="Jones S.J.M."/>
            <person name="Holt R."/>
            <person name="Brinkman F.S.L."/>
            <person name="Miyauchi K."/>
            <person name="Fukuda M."/>
            <person name="Davies J.E."/>
            <person name="Mohn W.W."/>
            <person name="Eltis L.D."/>
        </authorList>
    </citation>
    <scope>NUCLEOTIDE SEQUENCE [LARGE SCALE GENOMIC DNA]</scope>
    <source>
        <strain evidence="4">RHA1</strain>
    </source>
</reference>
<dbReference type="InterPro" id="IPR041657">
    <property type="entry name" value="HTH_17"/>
</dbReference>
<dbReference type="HOGENOM" id="CLU_2169080_0_0_11"/>
<dbReference type="GO" id="GO:0003677">
    <property type="term" value="F:DNA binding"/>
    <property type="evidence" value="ECO:0007669"/>
    <property type="project" value="UniProtKB-KW"/>
</dbReference>
<feature type="domain" description="Helix-turn-helix" evidence="2">
    <location>
        <begin position="2"/>
        <end position="47"/>
    </location>
</feature>
<proteinExistence type="predicted"/>
<sequence length="110" mass="11984">MRIGEAAAYLNMSVVGVRKAASEGRLPSRRTGSGQRVVDRQDLDVYLGRPTPESVPAPAGWKRCTAGCPARPVRIQARQLGKDAACECHRHRVPGQPRIVVQVCGRPEQD</sequence>
<evidence type="ECO:0000259" key="2">
    <source>
        <dbReference type="Pfam" id="PF12728"/>
    </source>
</evidence>
<dbReference type="InterPro" id="IPR010093">
    <property type="entry name" value="SinI_DNA-bd"/>
</dbReference>
<dbReference type="EMBL" id="CP000431">
    <property type="protein sequence ID" value="ABG97139.1"/>
    <property type="molecule type" value="Genomic_DNA"/>
</dbReference>
<protein>
    <submittedName>
        <fullName evidence="3">Possible DNA-binding protein</fullName>
    </submittedName>
</protein>